<dbReference type="InterPro" id="IPR006912">
    <property type="entry name" value="Harbinger_derived_prot"/>
</dbReference>
<evidence type="ECO:0000256" key="1">
    <source>
        <dbReference type="SAM" id="Phobius"/>
    </source>
</evidence>
<comment type="caution">
    <text evidence="2">The sequence shown here is derived from an EMBL/GenBank/DDBJ whole genome shotgun (WGS) entry which is preliminary data.</text>
</comment>
<keyword evidence="1" id="KW-1133">Transmembrane helix</keyword>
<evidence type="ECO:0000313" key="2">
    <source>
        <dbReference type="EMBL" id="CAH1448499.1"/>
    </source>
</evidence>
<organism evidence="2 3">
    <name type="scientific">Lactuca virosa</name>
    <dbReference type="NCBI Taxonomy" id="75947"/>
    <lineage>
        <taxon>Eukaryota</taxon>
        <taxon>Viridiplantae</taxon>
        <taxon>Streptophyta</taxon>
        <taxon>Embryophyta</taxon>
        <taxon>Tracheophyta</taxon>
        <taxon>Spermatophyta</taxon>
        <taxon>Magnoliopsida</taxon>
        <taxon>eudicotyledons</taxon>
        <taxon>Gunneridae</taxon>
        <taxon>Pentapetalae</taxon>
        <taxon>asterids</taxon>
        <taxon>campanulids</taxon>
        <taxon>Asterales</taxon>
        <taxon>Asteraceae</taxon>
        <taxon>Cichorioideae</taxon>
        <taxon>Cichorieae</taxon>
        <taxon>Lactucinae</taxon>
        <taxon>Lactuca</taxon>
    </lineage>
</organism>
<feature type="transmembrane region" description="Helical" evidence="1">
    <location>
        <begin position="44"/>
        <end position="66"/>
    </location>
</feature>
<dbReference type="EMBL" id="CAKMRJ010005634">
    <property type="protein sequence ID" value="CAH1448499.1"/>
    <property type="molecule type" value="Genomic_DNA"/>
</dbReference>
<reference evidence="2 3" key="1">
    <citation type="submission" date="2022-01" db="EMBL/GenBank/DDBJ databases">
        <authorList>
            <person name="Xiong W."/>
            <person name="Schranz E."/>
        </authorList>
    </citation>
    <scope>NUCLEOTIDE SEQUENCE [LARGE SCALE GENOMIC DNA]</scope>
</reference>
<protein>
    <submittedName>
        <fullName evidence="2">Uncharacterized protein</fullName>
    </submittedName>
</protein>
<evidence type="ECO:0000313" key="3">
    <source>
        <dbReference type="Proteomes" id="UP001157418"/>
    </source>
</evidence>
<dbReference type="Pfam" id="PF04827">
    <property type="entry name" value="Plant_tran"/>
    <property type="match status" value="1"/>
</dbReference>
<sequence length="126" mass="14175">MLGSLDCLQWAWGCCPNAHKGQYTRGDHGYPAVILEAVASHDLWTHYLALLAPSMTLMFLTCLSYLTTCITGLHHTSFQVAGTSYMNGYDLVDMIYPKHACFVKLLSCPNDRKFKKAQEKARKDVE</sequence>
<dbReference type="Proteomes" id="UP001157418">
    <property type="component" value="Unassembled WGS sequence"/>
</dbReference>
<proteinExistence type="predicted"/>
<name>A0AAU9PEC9_9ASTR</name>
<keyword evidence="3" id="KW-1185">Reference proteome</keyword>
<dbReference type="PANTHER" id="PTHR47150:SF7">
    <property type="entry name" value="NUCLEASE"/>
    <property type="match status" value="1"/>
</dbReference>
<dbReference type="PANTHER" id="PTHR47150">
    <property type="entry name" value="OS12G0169200 PROTEIN"/>
    <property type="match status" value="1"/>
</dbReference>
<dbReference type="AlphaFoldDB" id="A0AAU9PEC9"/>
<gene>
    <name evidence="2" type="ORF">LVIROSA_LOCUS34039</name>
</gene>
<keyword evidence="1" id="KW-0812">Transmembrane</keyword>
<accession>A0AAU9PEC9</accession>
<keyword evidence="1" id="KW-0472">Membrane</keyword>